<accession>A0A4R9LKU8</accession>
<evidence type="ECO:0000313" key="6">
    <source>
        <dbReference type="Proteomes" id="UP000298264"/>
    </source>
</evidence>
<evidence type="ECO:0000256" key="3">
    <source>
        <dbReference type="ARBA" id="ARBA00022842"/>
    </source>
</evidence>
<dbReference type="Proteomes" id="UP000298264">
    <property type="component" value="Unassembled WGS sequence"/>
</dbReference>
<keyword evidence="6" id="KW-1185">Reference proteome</keyword>
<organism evidence="5 6">
    <name type="scientific">Leptospira ilyithenensis</name>
    <dbReference type="NCBI Taxonomy" id="2484901"/>
    <lineage>
        <taxon>Bacteria</taxon>
        <taxon>Pseudomonadati</taxon>
        <taxon>Spirochaetota</taxon>
        <taxon>Spirochaetia</taxon>
        <taxon>Leptospirales</taxon>
        <taxon>Leptospiraceae</taxon>
        <taxon>Leptospira</taxon>
    </lineage>
</organism>
<protein>
    <submittedName>
        <fullName evidence="5">3'(2'),5'-bisphosphate nucleotidase CysQ</fullName>
    </submittedName>
</protein>
<name>A0A4R9LKU8_9LEPT</name>
<evidence type="ECO:0000256" key="4">
    <source>
        <dbReference type="PIRSR" id="PIRSR600760-2"/>
    </source>
</evidence>
<reference evidence="5" key="1">
    <citation type="journal article" date="2019" name="PLoS Negl. Trop. Dis.">
        <title>Revisiting the worldwide diversity of Leptospira species in the environment.</title>
        <authorList>
            <person name="Vincent A.T."/>
            <person name="Schiettekatte O."/>
            <person name="Bourhy P."/>
            <person name="Veyrier F.J."/>
            <person name="Picardeau M."/>
        </authorList>
    </citation>
    <scope>NUCLEOTIDE SEQUENCE [LARGE SCALE GENOMIC DNA]</scope>
    <source>
        <strain evidence="5">201400974</strain>
    </source>
</reference>
<keyword evidence="2" id="KW-0378">Hydrolase</keyword>
<evidence type="ECO:0000313" key="5">
    <source>
        <dbReference type="EMBL" id="TGN08236.1"/>
    </source>
</evidence>
<comment type="cofactor">
    <cofactor evidence="4">
        <name>Mg(2+)</name>
        <dbReference type="ChEBI" id="CHEBI:18420"/>
    </cofactor>
</comment>
<dbReference type="InterPro" id="IPR000760">
    <property type="entry name" value="Inositol_monophosphatase-like"/>
</dbReference>
<proteinExistence type="predicted"/>
<feature type="binding site" evidence="4">
    <location>
        <position position="66"/>
    </location>
    <ligand>
        <name>Mg(2+)</name>
        <dbReference type="ChEBI" id="CHEBI:18420"/>
        <label>1</label>
        <note>catalytic</note>
    </ligand>
</feature>
<dbReference type="PANTHER" id="PTHR20854:SF4">
    <property type="entry name" value="INOSITOL-1-MONOPHOSPHATASE-RELATED"/>
    <property type="match status" value="1"/>
</dbReference>
<dbReference type="GO" id="GO:0006020">
    <property type="term" value="P:inositol metabolic process"/>
    <property type="evidence" value="ECO:0007669"/>
    <property type="project" value="TreeGrafter"/>
</dbReference>
<gene>
    <name evidence="5" type="ORF">EHS11_15060</name>
</gene>
<feature type="binding site" evidence="4">
    <location>
        <position position="84"/>
    </location>
    <ligand>
        <name>Mg(2+)</name>
        <dbReference type="ChEBI" id="CHEBI:18420"/>
        <label>1</label>
        <note>catalytic</note>
    </ligand>
</feature>
<dbReference type="PROSITE" id="PS00629">
    <property type="entry name" value="IMP_1"/>
    <property type="match status" value="1"/>
</dbReference>
<feature type="binding site" evidence="4">
    <location>
        <position position="87"/>
    </location>
    <ligand>
        <name>Mg(2+)</name>
        <dbReference type="ChEBI" id="CHEBI:18420"/>
        <label>1</label>
        <note>catalytic</note>
    </ligand>
</feature>
<dbReference type="InterPro" id="IPR020583">
    <property type="entry name" value="Inositol_monoP_metal-BS"/>
</dbReference>
<dbReference type="RefSeq" id="WP_135765191.1">
    <property type="nucleotide sequence ID" value="NZ_RQHV01000061.1"/>
</dbReference>
<feature type="binding site" evidence="4">
    <location>
        <position position="86"/>
    </location>
    <ligand>
        <name>Mg(2+)</name>
        <dbReference type="ChEBI" id="CHEBI:18420"/>
        <label>1</label>
        <note>catalytic</note>
    </ligand>
</feature>
<dbReference type="EMBL" id="RQHV01000061">
    <property type="protein sequence ID" value="TGN08236.1"/>
    <property type="molecule type" value="Genomic_DNA"/>
</dbReference>
<dbReference type="GO" id="GO:0008934">
    <property type="term" value="F:inositol monophosphate 1-phosphatase activity"/>
    <property type="evidence" value="ECO:0007669"/>
    <property type="project" value="TreeGrafter"/>
</dbReference>
<evidence type="ECO:0000256" key="1">
    <source>
        <dbReference type="ARBA" id="ARBA00022723"/>
    </source>
</evidence>
<dbReference type="Gene3D" id="3.40.190.80">
    <property type="match status" value="1"/>
</dbReference>
<feature type="binding site" evidence="4">
    <location>
        <position position="226"/>
    </location>
    <ligand>
        <name>Mg(2+)</name>
        <dbReference type="ChEBI" id="CHEBI:18420"/>
        <label>1</label>
        <note>catalytic</note>
    </ligand>
</feature>
<dbReference type="GO" id="GO:0046872">
    <property type="term" value="F:metal ion binding"/>
    <property type="evidence" value="ECO:0007669"/>
    <property type="project" value="UniProtKB-KW"/>
</dbReference>
<comment type="caution">
    <text evidence="5">The sequence shown here is derived from an EMBL/GenBank/DDBJ whole genome shotgun (WGS) entry which is preliminary data.</text>
</comment>
<dbReference type="AlphaFoldDB" id="A0A4R9LKU8"/>
<sequence length="290" mass="32971">MDRKEFGEVWKWVLYAGDKILSIYQTDFLVKDKGGNDPVTEADLLANDILYEQISKNFPSHGFLSEERKDDSERLDKEWVWILDPIDGTREFVKKNDQFALSLGLAKNGEPYWGVIFNPATGEFFSKNESSFFVKLSAPFLSSKNIQLIESELSKTDSEEKDFKTSTTKPKLFVSLSEMKEGLFSEDTWKENFEVIPLGSIAYKLGLLSAGAGDLIVSLKPKNEWDICGGISLLSSRAFRFFPLKNEESYTFNNKDTRSYGLVAGTKNAVDYLLDKIPVESLTLKVRDKW</sequence>
<dbReference type="SUPFAM" id="SSF56655">
    <property type="entry name" value="Carbohydrate phosphatase"/>
    <property type="match status" value="1"/>
</dbReference>
<dbReference type="PRINTS" id="PR00377">
    <property type="entry name" value="IMPHPHTASES"/>
</dbReference>
<dbReference type="OrthoDB" id="9772456at2"/>
<evidence type="ECO:0000256" key="2">
    <source>
        <dbReference type="ARBA" id="ARBA00022801"/>
    </source>
</evidence>
<dbReference type="GO" id="GO:0007165">
    <property type="term" value="P:signal transduction"/>
    <property type="evidence" value="ECO:0007669"/>
    <property type="project" value="TreeGrafter"/>
</dbReference>
<dbReference type="PANTHER" id="PTHR20854">
    <property type="entry name" value="INOSITOL MONOPHOSPHATASE"/>
    <property type="match status" value="1"/>
</dbReference>
<keyword evidence="3 4" id="KW-0460">Magnesium</keyword>
<dbReference type="Pfam" id="PF00459">
    <property type="entry name" value="Inositol_P"/>
    <property type="match status" value="1"/>
</dbReference>
<dbReference type="Gene3D" id="3.30.540.10">
    <property type="entry name" value="Fructose-1,6-Bisphosphatase, subunit A, domain 1"/>
    <property type="match status" value="1"/>
</dbReference>
<keyword evidence="1 4" id="KW-0479">Metal-binding</keyword>